<reference evidence="3" key="1">
    <citation type="submission" date="2018-05" db="EMBL/GenBank/DDBJ databases">
        <authorList>
            <person name="Lanie J.A."/>
            <person name="Ng W.-L."/>
            <person name="Kazmierczak K.M."/>
            <person name="Andrzejewski T.M."/>
            <person name="Davidsen T.M."/>
            <person name="Wayne K.J."/>
            <person name="Tettelin H."/>
            <person name="Glass J.I."/>
            <person name="Rusch D."/>
            <person name="Podicherti R."/>
            <person name="Tsui H.-C.T."/>
            <person name="Winkler M.E."/>
        </authorList>
    </citation>
    <scope>NUCLEOTIDE SEQUENCE</scope>
</reference>
<dbReference type="Pfam" id="PF08450">
    <property type="entry name" value="SGL"/>
    <property type="match status" value="1"/>
</dbReference>
<evidence type="ECO:0000313" key="3">
    <source>
        <dbReference type="EMBL" id="SVC05481.1"/>
    </source>
</evidence>
<name>A0A382J3T2_9ZZZZ</name>
<dbReference type="EMBL" id="UINC01070945">
    <property type="protein sequence ID" value="SVC05481.1"/>
    <property type="molecule type" value="Genomic_DNA"/>
</dbReference>
<dbReference type="PANTHER" id="PTHR10907">
    <property type="entry name" value="REGUCALCIN"/>
    <property type="match status" value="1"/>
</dbReference>
<dbReference type="InterPro" id="IPR013658">
    <property type="entry name" value="SGL"/>
</dbReference>
<dbReference type="GO" id="GO:0005509">
    <property type="term" value="F:calcium ion binding"/>
    <property type="evidence" value="ECO:0007669"/>
    <property type="project" value="TreeGrafter"/>
</dbReference>
<dbReference type="PRINTS" id="PR01790">
    <property type="entry name" value="SMP30FAMILY"/>
</dbReference>
<organism evidence="3">
    <name type="scientific">marine metagenome</name>
    <dbReference type="NCBI Taxonomy" id="408172"/>
    <lineage>
        <taxon>unclassified sequences</taxon>
        <taxon>metagenomes</taxon>
        <taxon>ecological metagenomes</taxon>
    </lineage>
</organism>
<dbReference type="InterPro" id="IPR011042">
    <property type="entry name" value="6-blade_b-propeller_TolB-like"/>
</dbReference>
<dbReference type="InterPro" id="IPR005511">
    <property type="entry name" value="SMP-30"/>
</dbReference>
<accession>A0A382J3T2</accession>
<dbReference type="GO" id="GO:0019853">
    <property type="term" value="P:L-ascorbic acid biosynthetic process"/>
    <property type="evidence" value="ECO:0007669"/>
    <property type="project" value="TreeGrafter"/>
</dbReference>
<evidence type="ECO:0000256" key="1">
    <source>
        <dbReference type="ARBA" id="ARBA00008853"/>
    </source>
</evidence>
<dbReference type="PANTHER" id="PTHR10907:SF47">
    <property type="entry name" value="REGUCALCIN"/>
    <property type="match status" value="1"/>
</dbReference>
<dbReference type="GO" id="GO:0004341">
    <property type="term" value="F:gluconolactonase activity"/>
    <property type="evidence" value="ECO:0007669"/>
    <property type="project" value="TreeGrafter"/>
</dbReference>
<proteinExistence type="inferred from homology"/>
<evidence type="ECO:0000259" key="2">
    <source>
        <dbReference type="Pfam" id="PF08450"/>
    </source>
</evidence>
<dbReference type="SUPFAM" id="SSF63829">
    <property type="entry name" value="Calcium-dependent phosphotriesterase"/>
    <property type="match status" value="1"/>
</dbReference>
<dbReference type="AlphaFoldDB" id="A0A382J3T2"/>
<feature type="domain" description="SMP-30/Gluconolactonase/LRE-like region" evidence="2">
    <location>
        <begin position="30"/>
        <end position="269"/>
    </location>
</feature>
<sequence length="304" mass="34241">MYSSFSGYDVWPMIEQQMVNDYLPVDPCDLGEGPLWHPKRQSLFWFDINAFKMFNWHDGKLETWTFSEPVSAAGWIDEDTLVVASATELIKLSLSTANQETLVLLEDDMPHTRSNDGRADPWGGFWVGTMGLKAEPNTGSIYRFYKGELRKLHQNITIPNSICFSPNQSFGYFSDTRKEKIWKQHLDSETGWPIDEPIVFVDLEPLGLHPDGSVCDSEGYLWNAQFGASRLARYNPNGLLDRVVDLPVSQITCPAFGGESLNTVFATTAFKGLDSDDLIAQPLAGKVFYFQSEIVGLAEYQVKL</sequence>
<protein>
    <recommendedName>
        <fullName evidence="2">SMP-30/Gluconolactonase/LRE-like region domain-containing protein</fullName>
    </recommendedName>
</protein>
<gene>
    <name evidence="3" type="ORF">METZ01_LOCUS258335</name>
</gene>
<comment type="similarity">
    <text evidence="1">Belongs to the SMP-30/CGR1 family.</text>
</comment>
<dbReference type="Gene3D" id="2.120.10.30">
    <property type="entry name" value="TolB, C-terminal domain"/>
    <property type="match status" value="1"/>
</dbReference>